<dbReference type="Pfam" id="PF00501">
    <property type="entry name" value="AMP-binding"/>
    <property type="match status" value="1"/>
</dbReference>
<evidence type="ECO:0000313" key="7">
    <source>
        <dbReference type="EMBL" id="RUO44265.1"/>
    </source>
</evidence>
<dbReference type="NCBIfam" id="NF006134">
    <property type="entry name" value="PRK08279.1"/>
    <property type="match status" value="1"/>
</dbReference>
<protein>
    <submittedName>
        <fullName evidence="7">Long-chain-acyl-CoA synthetase</fullName>
    </submittedName>
</protein>
<name>A0A432XA24_9GAMM</name>
<dbReference type="EMBL" id="PIPQ01000001">
    <property type="protein sequence ID" value="RUO44265.1"/>
    <property type="molecule type" value="Genomic_DNA"/>
</dbReference>
<dbReference type="Proteomes" id="UP000286976">
    <property type="component" value="Unassembled WGS sequence"/>
</dbReference>
<dbReference type="InterPro" id="IPR042099">
    <property type="entry name" value="ANL_N_sf"/>
</dbReference>
<dbReference type="InterPro" id="IPR025110">
    <property type="entry name" value="AMP-bd_C"/>
</dbReference>
<feature type="domain" description="AMP-dependent synthetase/ligase" evidence="5">
    <location>
        <begin position="55"/>
        <end position="403"/>
    </location>
</feature>
<proteinExistence type="inferred from homology"/>
<dbReference type="InterPro" id="IPR020845">
    <property type="entry name" value="AMP-binding_CS"/>
</dbReference>
<keyword evidence="4" id="KW-0067">ATP-binding</keyword>
<evidence type="ECO:0000259" key="6">
    <source>
        <dbReference type="Pfam" id="PF13193"/>
    </source>
</evidence>
<comment type="similarity">
    <text evidence="1">Belongs to the ATP-dependent AMP-binding enzyme family.</text>
</comment>
<feature type="domain" description="AMP-binding enzyme C-terminal" evidence="6">
    <location>
        <begin position="491"/>
        <end position="567"/>
    </location>
</feature>
<organism evidence="7 8">
    <name type="scientific">Aliidiomarina taiwanensis</name>
    <dbReference type="NCBI Taxonomy" id="946228"/>
    <lineage>
        <taxon>Bacteria</taxon>
        <taxon>Pseudomonadati</taxon>
        <taxon>Pseudomonadota</taxon>
        <taxon>Gammaproteobacteria</taxon>
        <taxon>Alteromonadales</taxon>
        <taxon>Idiomarinaceae</taxon>
        <taxon>Aliidiomarina</taxon>
    </lineage>
</organism>
<dbReference type="RefSeq" id="WP_126756668.1">
    <property type="nucleotide sequence ID" value="NZ_PIPQ01000001.1"/>
</dbReference>
<dbReference type="PANTHER" id="PTHR43107">
    <property type="entry name" value="LONG-CHAIN FATTY ACID TRANSPORT PROTEIN"/>
    <property type="match status" value="1"/>
</dbReference>
<keyword evidence="8" id="KW-1185">Reference proteome</keyword>
<dbReference type="GO" id="GO:0004467">
    <property type="term" value="F:long-chain fatty acid-CoA ligase activity"/>
    <property type="evidence" value="ECO:0007669"/>
    <property type="project" value="TreeGrafter"/>
</dbReference>
<evidence type="ECO:0000256" key="2">
    <source>
        <dbReference type="ARBA" id="ARBA00022598"/>
    </source>
</evidence>
<evidence type="ECO:0000256" key="3">
    <source>
        <dbReference type="ARBA" id="ARBA00022741"/>
    </source>
</evidence>
<dbReference type="AlphaFoldDB" id="A0A432XA24"/>
<evidence type="ECO:0000313" key="8">
    <source>
        <dbReference type="Proteomes" id="UP000286976"/>
    </source>
</evidence>
<dbReference type="InterPro" id="IPR000873">
    <property type="entry name" value="AMP-dep_synth/lig_dom"/>
</dbReference>
<dbReference type="Gene3D" id="3.30.300.30">
    <property type="match status" value="1"/>
</dbReference>
<dbReference type="GO" id="GO:0044539">
    <property type="term" value="P:long-chain fatty acid import into cell"/>
    <property type="evidence" value="ECO:0007669"/>
    <property type="project" value="TreeGrafter"/>
</dbReference>
<dbReference type="OrthoDB" id="9803968at2"/>
<evidence type="ECO:0000259" key="5">
    <source>
        <dbReference type="Pfam" id="PF00501"/>
    </source>
</evidence>
<comment type="caution">
    <text evidence="7">The sequence shown here is derived from an EMBL/GenBank/DDBJ whole genome shotgun (WGS) entry which is preliminary data.</text>
</comment>
<evidence type="ECO:0000256" key="4">
    <source>
        <dbReference type="ARBA" id="ARBA00022840"/>
    </source>
</evidence>
<dbReference type="PROSITE" id="PS00455">
    <property type="entry name" value="AMP_BINDING"/>
    <property type="match status" value="1"/>
</dbReference>
<dbReference type="GO" id="GO:0005524">
    <property type="term" value="F:ATP binding"/>
    <property type="evidence" value="ECO:0007669"/>
    <property type="project" value="UniProtKB-KW"/>
</dbReference>
<dbReference type="FunFam" id="3.30.300.30:FF:000002">
    <property type="entry name" value="Long-chain fatty acid transport protein 1"/>
    <property type="match status" value="1"/>
</dbReference>
<dbReference type="GO" id="GO:0005886">
    <property type="term" value="C:plasma membrane"/>
    <property type="evidence" value="ECO:0007669"/>
    <property type="project" value="TreeGrafter"/>
</dbReference>
<accession>A0A432XA24</accession>
<gene>
    <name evidence="7" type="ORF">CWE15_03600</name>
</gene>
<dbReference type="InterPro" id="IPR045851">
    <property type="entry name" value="AMP-bd_C_sf"/>
</dbReference>
<dbReference type="GO" id="GO:0005324">
    <property type="term" value="F:long-chain fatty acid transmembrane transporter activity"/>
    <property type="evidence" value="ECO:0007669"/>
    <property type="project" value="TreeGrafter"/>
</dbReference>
<dbReference type="Gene3D" id="3.40.50.12780">
    <property type="entry name" value="N-terminal domain of ligase-like"/>
    <property type="match status" value="1"/>
</dbReference>
<sequence length="615" mass="69154">MLQPPSIPTYNKPHSIWDIAKAVLKFTPRLPQFLWCNLTLARSNPSTQGSPGYFFQQQAQLQPEAPFLRYENTCYTYGVFNAWVNQLAHTLKQQGIGKGDCVGVMLENRPELIALVLAVNKTGAIAGMLNHKQRERTLAHSLDLIQPKLMLVGSECLDAYQTAKSYVQDWNMQDVPTFSLPDASSTEQAASVYGNFLQLSAQQSTENPTEAQQLRLGDVCYYVFTSGTTGLPKAAPMTNLRWFKAGLGFGRMSMHLTAKDTLYCCLPFYHNTALAIGLSCVVNTGACLALARQFSASGFWQDIQHFQATSFVYIGEVCRYLLNRVQQAAEQEHQVRVVVGNGLRPELWDAFEQRFGITRICELYGASEGNIGFVNVFNLKRTVGFSPMKYRIIRFDVNTEQPVLGPNGHMQRVKKGEVGLLLSEVSRKAPFDGYTKSEANESKLLRNVFKPGDCWFNTGDLVRDQGYRHVAFIDRVGDTFRWKSENVATTEVEAELHTFAPIAEAVVYGVKVPYTEGRAGMASLVMEQGRSFDVQSFYQHIKDKLPDYAVPVFVRLRQQHETTTTFKVKKAKLKQEGFLPSCSNEPIFVLVSRQLGYQPLDEQLLADIQAGRMRF</sequence>
<keyword evidence="2" id="KW-0436">Ligase</keyword>
<keyword evidence="3" id="KW-0547">Nucleotide-binding</keyword>
<dbReference type="Pfam" id="PF13193">
    <property type="entry name" value="AMP-binding_C"/>
    <property type="match status" value="1"/>
</dbReference>
<dbReference type="PANTHER" id="PTHR43107:SF15">
    <property type="entry name" value="FATTY ACID TRANSPORT PROTEIN 3, ISOFORM A"/>
    <property type="match status" value="1"/>
</dbReference>
<dbReference type="SUPFAM" id="SSF56801">
    <property type="entry name" value="Acetyl-CoA synthetase-like"/>
    <property type="match status" value="1"/>
</dbReference>
<reference evidence="7 8" key="1">
    <citation type="journal article" date="2011" name="Front. Microbiol.">
        <title>Genomic signatures of strain selection and enhancement in Bacillus atrophaeus var. globigii, a historical biowarfare simulant.</title>
        <authorList>
            <person name="Gibbons H.S."/>
            <person name="Broomall S.M."/>
            <person name="McNew L.A."/>
            <person name="Daligault H."/>
            <person name="Chapman C."/>
            <person name="Bruce D."/>
            <person name="Karavis M."/>
            <person name="Krepps M."/>
            <person name="McGregor P.A."/>
            <person name="Hong C."/>
            <person name="Park K.H."/>
            <person name="Akmal A."/>
            <person name="Feldman A."/>
            <person name="Lin J.S."/>
            <person name="Chang W.E."/>
            <person name="Higgs B.W."/>
            <person name="Demirev P."/>
            <person name="Lindquist J."/>
            <person name="Liem A."/>
            <person name="Fochler E."/>
            <person name="Read T.D."/>
            <person name="Tapia R."/>
            <person name="Johnson S."/>
            <person name="Bishop-Lilly K.A."/>
            <person name="Detter C."/>
            <person name="Han C."/>
            <person name="Sozhamannan S."/>
            <person name="Rosenzweig C.N."/>
            <person name="Skowronski E.W."/>
        </authorList>
    </citation>
    <scope>NUCLEOTIDE SEQUENCE [LARGE SCALE GENOMIC DNA]</scope>
    <source>
        <strain evidence="7 8">AIT1</strain>
    </source>
</reference>
<evidence type="ECO:0000256" key="1">
    <source>
        <dbReference type="ARBA" id="ARBA00006432"/>
    </source>
</evidence>